<evidence type="ECO:0000256" key="1">
    <source>
        <dbReference type="SAM" id="SignalP"/>
    </source>
</evidence>
<dbReference type="Proteomes" id="UP000236182">
    <property type="component" value="Unassembled WGS sequence"/>
</dbReference>
<sequence length="189" mass="21617">MKYIITFVLYLGTFFCNAQTITLKQLSECQADLYPCPNYTNAKDNTNLLGKFVGTWKGISEDGRTYEFRFTKKDDDGGWLNDIFWDILVGRMTIKKSDGSILESTMSVSDANTHFKGHFFDKSLTKYQLYYSGNAECNDKGYVYISFPDPNNLNQMRLVFIQDRDIIASCPSGYKTLMPDGKAIMLTKQ</sequence>
<comment type="caution">
    <text evidence="3">The sequence shown here is derived from an EMBL/GenBank/DDBJ whole genome shotgun (WGS) entry which is preliminary data.</text>
</comment>
<dbReference type="EMBL" id="PPEI02000001">
    <property type="protein sequence ID" value="PWN67700.1"/>
    <property type="molecule type" value="Genomic_DNA"/>
</dbReference>
<dbReference type="AlphaFoldDB" id="A0A316XA12"/>
<keyword evidence="1" id="KW-0732">Signal</keyword>
<reference evidence="3" key="1">
    <citation type="submission" date="2018-04" db="EMBL/GenBank/DDBJ databases">
        <title>Draft Genome Sequences of Chryseobacterium lactis NCTC11390T isolated from milk, Chryseobacterium oncorhynchi 701B-08T from rainbow trout, and Chryseobacterium viscerum 687B-08T from diseased fish.</title>
        <authorList>
            <person name="Jeong J.-J."/>
            <person name="Lee Y.J."/>
            <person name="Pathiraja D."/>
            <person name="Park B."/>
            <person name="Choi I.-G."/>
            <person name="Kim K.D."/>
        </authorList>
    </citation>
    <scope>NUCLEOTIDE SEQUENCE [LARGE SCALE GENOMIC DNA]</scope>
    <source>
        <strain evidence="3">701B-08</strain>
    </source>
</reference>
<organism evidence="3 4">
    <name type="scientific">Chryseobacterium oncorhynchi</name>
    <dbReference type="NCBI Taxonomy" id="741074"/>
    <lineage>
        <taxon>Bacteria</taxon>
        <taxon>Pseudomonadati</taxon>
        <taxon>Bacteroidota</taxon>
        <taxon>Flavobacteriia</taxon>
        <taxon>Flavobacteriales</taxon>
        <taxon>Weeksellaceae</taxon>
        <taxon>Chryseobacterium group</taxon>
        <taxon>Chryseobacterium</taxon>
    </lineage>
</organism>
<evidence type="ECO:0000313" key="4">
    <source>
        <dbReference type="Proteomes" id="UP000236182"/>
    </source>
</evidence>
<accession>A0A316XA12</accession>
<dbReference type="InterPro" id="IPR046551">
    <property type="entry name" value="DUF6705"/>
</dbReference>
<evidence type="ECO:0000259" key="2">
    <source>
        <dbReference type="Pfam" id="PF20448"/>
    </source>
</evidence>
<dbReference type="OrthoDB" id="1274930at2"/>
<keyword evidence="4" id="KW-1185">Reference proteome</keyword>
<dbReference type="Pfam" id="PF20448">
    <property type="entry name" value="DUF6705"/>
    <property type="match status" value="1"/>
</dbReference>
<feature type="domain" description="DUF6705" evidence="2">
    <location>
        <begin position="1"/>
        <end position="153"/>
    </location>
</feature>
<gene>
    <name evidence="3" type="ORF">C1638_003655</name>
</gene>
<evidence type="ECO:0000313" key="3">
    <source>
        <dbReference type="EMBL" id="PWN67700.1"/>
    </source>
</evidence>
<proteinExistence type="predicted"/>
<name>A0A316XA12_9FLAO</name>
<feature type="chain" id="PRO_5016277532" description="DUF6705 domain-containing protein" evidence="1">
    <location>
        <begin position="19"/>
        <end position="189"/>
    </location>
</feature>
<dbReference type="RefSeq" id="WP_109618275.1">
    <property type="nucleotide sequence ID" value="NZ_PPEI02000001.1"/>
</dbReference>
<feature type="signal peptide" evidence="1">
    <location>
        <begin position="1"/>
        <end position="18"/>
    </location>
</feature>
<protein>
    <recommendedName>
        <fullName evidence="2">DUF6705 domain-containing protein</fullName>
    </recommendedName>
</protein>